<dbReference type="RefSeq" id="WP_289454436.1">
    <property type="nucleotide sequence ID" value="NZ_JAUCGQ010000001.1"/>
</dbReference>
<comment type="caution">
    <text evidence="6">The sequence shown here is derived from an EMBL/GenBank/DDBJ whole genome shotgun (WGS) entry which is preliminary data.</text>
</comment>
<dbReference type="InterPro" id="IPR005119">
    <property type="entry name" value="LysR_subst-bd"/>
</dbReference>
<comment type="similarity">
    <text evidence="1">Belongs to the LysR transcriptional regulatory family.</text>
</comment>
<sequence length="299" mass="31800">MDVRHLELLRDLALHGGVVAVAQATHRTPSAVSQQLKVAQRQLGATLVEPDGRGLRLTEAGRVLAECGEDVDVALARVQARWDEFRGATGGTVRVAALPSAATFLLPAVLADLAAAGIDVTIDDVDVAEDEYAALVSTHHLVIAHSLAGPTPAGAEGLRTRLLAREPLDIAMAASHRLAADDHVTPSQLADESWIGVPRGYPFDSVLRSVAAHVGRDLRVVQRVRDNRLVEALVAASGCVAVLPRFTTRADGDVVLRPLRHVPAVRFVVAVMRPDRAERLVVLRVVDALRRAGVAAAAR</sequence>
<evidence type="ECO:0000256" key="1">
    <source>
        <dbReference type="ARBA" id="ARBA00009437"/>
    </source>
</evidence>
<evidence type="ECO:0000313" key="6">
    <source>
        <dbReference type="EMBL" id="MDM7854665.1"/>
    </source>
</evidence>
<dbReference type="PROSITE" id="PS50931">
    <property type="entry name" value="HTH_LYSR"/>
    <property type="match status" value="1"/>
</dbReference>
<dbReference type="SUPFAM" id="SSF53850">
    <property type="entry name" value="Periplasmic binding protein-like II"/>
    <property type="match status" value="1"/>
</dbReference>
<dbReference type="InterPro" id="IPR036390">
    <property type="entry name" value="WH_DNA-bd_sf"/>
</dbReference>
<dbReference type="InterPro" id="IPR036388">
    <property type="entry name" value="WH-like_DNA-bd_sf"/>
</dbReference>
<reference evidence="6 7" key="1">
    <citation type="submission" date="2023-06" db="EMBL/GenBank/DDBJ databases">
        <title>Cellulomonas sp. MW4 Whole genome sequence.</title>
        <authorList>
            <person name="Park S."/>
        </authorList>
    </citation>
    <scope>NUCLEOTIDE SEQUENCE [LARGE SCALE GENOMIC DNA]</scope>
    <source>
        <strain evidence="6 7">MW4</strain>
    </source>
</reference>
<evidence type="ECO:0000256" key="2">
    <source>
        <dbReference type="ARBA" id="ARBA00023015"/>
    </source>
</evidence>
<keyword evidence="2" id="KW-0805">Transcription regulation</keyword>
<dbReference type="Pfam" id="PF03466">
    <property type="entry name" value="LysR_substrate"/>
    <property type="match status" value="1"/>
</dbReference>
<evidence type="ECO:0000313" key="7">
    <source>
        <dbReference type="Proteomes" id="UP001529338"/>
    </source>
</evidence>
<evidence type="ECO:0000256" key="3">
    <source>
        <dbReference type="ARBA" id="ARBA00023125"/>
    </source>
</evidence>
<dbReference type="Pfam" id="PF00126">
    <property type="entry name" value="HTH_1"/>
    <property type="match status" value="1"/>
</dbReference>
<proteinExistence type="inferred from homology"/>
<keyword evidence="7" id="KW-1185">Reference proteome</keyword>
<evidence type="ECO:0000259" key="5">
    <source>
        <dbReference type="PROSITE" id="PS50931"/>
    </source>
</evidence>
<name>A0ABT7SEP9_9CELL</name>
<dbReference type="Gene3D" id="1.10.10.10">
    <property type="entry name" value="Winged helix-like DNA-binding domain superfamily/Winged helix DNA-binding domain"/>
    <property type="match status" value="1"/>
</dbReference>
<protein>
    <submittedName>
        <fullName evidence="6">LysR family transcriptional regulator</fullName>
    </submittedName>
</protein>
<dbReference type="Gene3D" id="3.40.190.10">
    <property type="entry name" value="Periplasmic binding protein-like II"/>
    <property type="match status" value="2"/>
</dbReference>
<evidence type="ECO:0000256" key="4">
    <source>
        <dbReference type="ARBA" id="ARBA00023163"/>
    </source>
</evidence>
<keyword evidence="3" id="KW-0238">DNA-binding</keyword>
<dbReference type="PANTHER" id="PTHR30346">
    <property type="entry name" value="TRANSCRIPTIONAL DUAL REGULATOR HCAR-RELATED"/>
    <property type="match status" value="1"/>
</dbReference>
<dbReference type="PANTHER" id="PTHR30346:SF29">
    <property type="entry name" value="LYSR SUBSTRATE-BINDING"/>
    <property type="match status" value="1"/>
</dbReference>
<feature type="domain" description="HTH lysR-type" evidence="5">
    <location>
        <begin position="1"/>
        <end position="58"/>
    </location>
</feature>
<keyword evidence="4" id="KW-0804">Transcription</keyword>
<gene>
    <name evidence="6" type="ORF">QRT04_06960</name>
</gene>
<organism evidence="6 7">
    <name type="scientific">Cellulomonas alba</name>
    <dbReference type="NCBI Taxonomy" id="3053467"/>
    <lineage>
        <taxon>Bacteria</taxon>
        <taxon>Bacillati</taxon>
        <taxon>Actinomycetota</taxon>
        <taxon>Actinomycetes</taxon>
        <taxon>Micrococcales</taxon>
        <taxon>Cellulomonadaceae</taxon>
        <taxon>Cellulomonas</taxon>
    </lineage>
</organism>
<dbReference type="Proteomes" id="UP001529338">
    <property type="component" value="Unassembled WGS sequence"/>
</dbReference>
<accession>A0ABT7SEP9</accession>
<dbReference type="SUPFAM" id="SSF46785">
    <property type="entry name" value="Winged helix' DNA-binding domain"/>
    <property type="match status" value="1"/>
</dbReference>
<dbReference type="EMBL" id="JAUCGQ010000001">
    <property type="protein sequence ID" value="MDM7854665.1"/>
    <property type="molecule type" value="Genomic_DNA"/>
</dbReference>
<dbReference type="InterPro" id="IPR000847">
    <property type="entry name" value="LysR_HTH_N"/>
</dbReference>